<dbReference type="Gene3D" id="2.30.39.10">
    <property type="entry name" value="Alpha-1-antitrypsin, domain 1"/>
    <property type="match status" value="1"/>
</dbReference>
<dbReference type="AlphaFoldDB" id="A0A183VM67"/>
<dbReference type="GO" id="GO:0004867">
    <property type="term" value="F:serine-type endopeptidase inhibitor activity"/>
    <property type="evidence" value="ECO:0007669"/>
    <property type="project" value="InterPro"/>
</dbReference>
<dbReference type="InterPro" id="IPR000215">
    <property type="entry name" value="Serpin_fam"/>
</dbReference>
<dbReference type="PANTHER" id="PTHR11461:SF211">
    <property type="entry name" value="GH10112P-RELATED"/>
    <property type="match status" value="1"/>
</dbReference>
<dbReference type="Pfam" id="PF00079">
    <property type="entry name" value="Serpin"/>
    <property type="match status" value="1"/>
</dbReference>
<organism evidence="3 4">
    <name type="scientific">Trichobilharzia regenti</name>
    <name type="common">Nasal bird schistosome</name>
    <dbReference type="NCBI Taxonomy" id="157069"/>
    <lineage>
        <taxon>Eukaryota</taxon>
        <taxon>Metazoa</taxon>
        <taxon>Spiralia</taxon>
        <taxon>Lophotrochozoa</taxon>
        <taxon>Platyhelminthes</taxon>
        <taxon>Trematoda</taxon>
        <taxon>Digenea</taxon>
        <taxon>Strigeidida</taxon>
        <taxon>Schistosomatoidea</taxon>
        <taxon>Schistosomatidae</taxon>
        <taxon>Trichobilharzia</taxon>
    </lineage>
</organism>
<reference evidence="3" key="1">
    <citation type="submission" date="2022-06" db="EMBL/GenBank/DDBJ databases">
        <authorList>
            <person name="Berger JAMES D."/>
            <person name="Berger JAMES D."/>
        </authorList>
    </citation>
    <scope>NUCLEOTIDE SEQUENCE [LARGE SCALE GENOMIC DNA]</scope>
</reference>
<sequence length="388" mass="43591">MGAQTSEPVYEVFSRDILEASTYEAGDYLSSPISVLLLLATLLGSGATKGNTKVQVAEALEIYDGRDEEKIGKKMFTLLYENLTKEKADGENIISIGNGIFVRKEAPIKKSFMTRLKNEFFSDVVNVDFTKPKEAVKNINDWVCNKTHKLIPEFLKRPLSKQTLLALISTLHFKGKWKMPFSKRSTIEKYFKPARQSVIKVPMMHLTETMDFGTFTEHKIHIVSKQFSNPRFTFIVVLPAIPGKIEDTDKILNGEVKLSKLMNELRPTRVALALPRFKLDSTINLVNTLDIIGVTDLFAADRADLTGMTNRRIHADIFQQSTSLKVKEEGVEAAAATMVGFKARSMSLPPRIAFIANESFVCFIYDKVLKTNLFAGRVIKPVSILDDK</sequence>
<name>A0A183VM67_TRIRE</name>
<protein>
    <submittedName>
        <fullName evidence="4">SERPIN domain-containing protein</fullName>
    </submittedName>
</protein>
<proteinExistence type="inferred from homology"/>
<evidence type="ECO:0000256" key="1">
    <source>
        <dbReference type="ARBA" id="ARBA00009500"/>
    </source>
</evidence>
<evidence type="ECO:0000256" key="2">
    <source>
        <dbReference type="RuleBase" id="RU000411"/>
    </source>
</evidence>
<dbReference type="Proteomes" id="UP000050795">
    <property type="component" value="Unassembled WGS sequence"/>
</dbReference>
<dbReference type="OrthoDB" id="671595at2759"/>
<dbReference type="GO" id="GO:0005615">
    <property type="term" value="C:extracellular space"/>
    <property type="evidence" value="ECO:0007669"/>
    <property type="project" value="InterPro"/>
</dbReference>
<evidence type="ECO:0000313" key="3">
    <source>
        <dbReference type="Proteomes" id="UP000050795"/>
    </source>
</evidence>
<dbReference type="PANTHER" id="PTHR11461">
    <property type="entry name" value="SERINE PROTEASE INHIBITOR, SERPIN"/>
    <property type="match status" value="1"/>
</dbReference>
<dbReference type="InterPro" id="IPR042178">
    <property type="entry name" value="Serpin_sf_1"/>
</dbReference>
<dbReference type="Gene3D" id="3.30.497.10">
    <property type="entry name" value="Antithrombin, subunit I, domain 2"/>
    <property type="match status" value="1"/>
</dbReference>
<dbReference type="InterPro" id="IPR042185">
    <property type="entry name" value="Serpin_sf_2"/>
</dbReference>
<dbReference type="WBParaSite" id="TREG1_35480.1">
    <property type="protein sequence ID" value="TREG1_35480.1"/>
    <property type="gene ID" value="TREG1_35480"/>
</dbReference>
<dbReference type="SMART" id="SM00093">
    <property type="entry name" value="SERPIN"/>
    <property type="match status" value="1"/>
</dbReference>
<dbReference type="InterPro" id="IPR023796">
    <property type="entry name" value="Serpin_dom"/>
</dbReference>
<dbReference type="SUPFAM" id="SSF56574">
    <property type="entry name" value="Serpins"/>
    <property type="match status" value="1"/>
</dbReference>
<dbReference type="InterPro" id="IPR036186">
    <property type="entry name" value="Serpin_sf"/>
</dbReference>
<evidence type="ECO:0000313" key="4">
    <source>
        <dbReference type="WBParaSite" id="TREG1_35480.1"/>
    </source>
</evidence>
<reference evidence="4" key="2">
    <citation type="submission" date="2023-11" db="UniProtKB">
        <authorList>
            <consortium name="WormBaseParasite"/>
        </authorList>
    </citation>
    <scope>IDENTIFICATION</scope>
</reference>
<comment type="similarity">
    <text evidence="1 2">Belongs to the serpin family.</text>
</comment>
<keyword evidence="3" id="KW-1185">Reference proteome</keyword>
<accession>A0A183VM67</accession>